<comment type="similarity">
    <text evidence="1">Belongs to the P(II) protein family.</text>
</comment>
<dbReference type="InterPro" id="IPR015867">
    <property type="entry name" value="N-reg_PII/ATP_PRibTrfase_C"/>
</dbReference>
<dbReference type="SUPFAM" id="SSF54913">
    <property type="entry name" value="GlnB-like"/>
    <property type="match status" value="1"/>
</dbReference>
<evidence type="ECO:0000256" key="1">
    <source>
        <dbReference type="RuleBase" id="RU003936"/>
    </source>
</evidence>
<protein>
    <submittedName>
        <fullName evidence="2">P-II family nitrogen regulator</fullName>
    </submittedName>
</protein>
<sequence length="112" mass="12542">MKKIEAIIRPSRLEALKDELHEAKISGLTISQVLGCGQQMGWTEQYRSNKVLINILPKIEIKLIVDDDNVDNIVDLIIKVARTGEVGDGKIFISNVEDCIRIRTGERGKEAL</sequence>
<dbReference type="RefSeq" id="WP_143317316.1">
    <property type="nucleotide sequence ID" value="NZ_JACSRA010000011.1"/>
</dbReference>
<name>A0ABR8PTP7_9CLOT</name>
<dbReference type="Proteomes" id="UP000627781">
    <property type="component" value="Unassembled WGS sequence"/>
</dbReference>
<organism evidence="2 3">
    <name type="scientific">Clostridium cibarium</name>
    <dbReference type="NCBI Taxonomy" id="2762247"/>
    <lineage>
        <taxon>Bacteria</taxon>
        <taxon>Bacillati</taxon>
        <taxon>Bacillota</taxon>
        <taxon>Clostridia</taxon>
        <taxon>Eubacteriales</taxon>
        <taxon>Clostridiaceae</taxon>
        <taxon>Clostridium</taxon>
    </lineage>
</organism>
<reference evidence="2 3" key="1">
    <citation type="submission" date="2020-08" db="EMBL/GenBank/DDBJ databases">
        <title>A Genomic Blueprint of the Chicken Gut Microbiome.</title>
        <authorList>
            <person name="Gilroy R."/>
            <person name="Ravi A."/>
            <person name="Getino M."/>
            <person name="Pursley I."/>
            <person name="Horton D.L."/>
            <person name="Alikhan N.-F."/>
            <person name="Baker D."/>
            <person name="Gharbi K."/>
            <person name="Hall N."/>
            <person name="Watson M."/>
            <person name="Adriaenssens E.M."/>
            <person name="Foster-Nyarko E."/>
            <person name="Jarju S."/>
            <person name="Secka A."/>
            <person name="Antonio M."/>
            <person name="Oren A."/>
            <person name="Chaudhuri R."/>
            <person name="La Ragione R.M."/>
            <person name="Hildebrand F."/>
            <person name="Pallen M.J."/>
        </authorList>
    </citation>
    <scope>NUCLEOTIDE SEQUENCE [LARGE SCALE GENOMIC DNA]</scope>
    <source>
        <strain evidence="2 3">Sa3CVN1</strain>
    </source>
</reference>
<proteinExistence type="inferred from homology"/>
<gene>
    <name evidence="2" type="ORF">H9661_08970</name>
</gene>
<dbReference type="Gene3D" id="3.30.70.120">
    <property type="match status" value="1"/>
</dbReference>
<accession>A0ABR8PTP7</accession>
<dbReference type="InterPro" id="IPR002187">
    <property type="entry name" value="N-reg_PII"/>
</dbReference>
<dbReference type="PROSITE" id="PS51343">
    <property type="entry name" value="PII_GLNB_DOM"/>
    <property type="match status" value="1"/>
</dbReference>
<dbReference type="Pfam" id="PF00543">
    <property type="entry name" value="P-II"/>
    <property type="match status" value="1"/>
</dbReference>
<dbReference type="SMART" id="SM00938">
    <property type="entry name" value="P-II"/>
    <property type="match status" value="1"/>
</dbReference>
<dbReference type="PROSITE" id="PS00638">
    <property type="entry name" value="PII_GLNB_CTER"/>
    <property type="match status" value="1"/>
</dbReference>
<dbReference type="PANTHER" id="PTHR30115:SF11">
    <property type="entry name" value="NITROGEN REGULATORY PROTEIN P-II HOMOLOG"/>
    <property type="match status" value="1"/>
</dbReference>
<keyword evidence="3" id="KW-1185">Reference proteome</keyword>
<evidence type="ECO:0000313" key="3">
    <source>
        <dbReference type="Proteomes" id="UP000627781"/>
    </source>
</evidence>
<dbReference type="InterPro" id="IPR017918">
    <property type="entry name" value="N-reg_PII_CS"/>
</dbReference>
<dbReference type="PANTHER" id="PTHR30115">
    <property type="entry name" value="NITROGEN REGULATORY PROTEIN P-II"/>
    <property type="match status" value="1"/>
</dbReference>
<dbReference type="PRINTS" id="PR00340">
    <property type="entry name" value="PIIGLNB"/>
</dbReference>
<comment type="caution">
    <text evidence="2">The sequence shown here is derived from an EMBL/GenBank/DDBJ whole genome shotgun (WGS) entry which is preliminary data.</text>
</comment>
<dbReference type="InterPro" id="IPR011322">
    <property type="entry name" value="N-reg_PII-like_a/b"/>
</dbReference>
<evidence type="ECO:0000313" key="2">
    <source>
        <dbReference type="EMBL" id="MBD7911485.1"/>
    </source>
</evidence>
<dbReference type="EMBL" id="JACSRA010000011">
    <property type="protein sequence ID" value="MBD7911485.1"/>
    <property type="molecule type" value="Genomic_DNA"/>
</dbReference>